<dbReference type="InterPro" id="IPR011495">
    <property type="entry name" value="Sig_transdc_His_kin_sub2_dim/P"/>
</dbReference>
<dbReference type="Pfam" id="PF07568">
    <property type="entry name" value="HisKA_2"/>
    <property type="match status" value="1"/>
</dbReference>
<evidence type="ECO:0000259" key="2">
    <source>
        <dbReference type="PROSITE" id="PS50112"/>
    </source>
</evidence>
<dbReference type="InterPro" id="IPR005467">
    <property type="entry name" value="His_kinase_dom"/>
</dbReference>
<dbReference type="PANTHER" id="PTHR43065:SF23">
    <property type="entry name" value="SENSOR HISTIDINE KINASE PDTAS"/>
    <property type="match status" value="1"/>
</dbReference>
<dbReference type="PROSITE" id="PS50109">
    <property type="entry name" value="HIS_KIN"/>
    <property type="match status" value="1"/>
</dbReference>
<feature type="domain" description="PAS" evidence="2">
    <location>
        <begin position="95"/>
        <end position="167"/>
    </location>
</feature>
<protein>
    <submittedName>
        <fullName evidence="4">Sensory transduction histidine kinase</fullName>
    </submittedName>
</protein>
<dbReference type="InterPro" id="IPR003594">
    <property type="entry name" value="HATPase_dom"/>
</dbReference>
<sequence length="449" mass="52629">MGCELEDLESVDTQVWLNQIHPEECNKIWEDFGKYLEKGENFQLEYRIMEANKNYIWVEEDVVCLKDENGNVNRVFGIIKDITERKLTEEKLKVSEEKYRSFIQKFDGIAFQLDENLFPEFMHGRVEEITGYSEKEFLSGQVLWLDLIHPDDKPLVIVDIERIQTSPYNLSRKLDFRILDKNGRKRWVHLRYHKFQEKDGGDDKYRGTIYDITERRIAEDTLKKIEAIRNKEIHHRIKNNLQVISSLLDLQAEKFNNRECIKDSEVLAAFKESQYRVMSIALIHEELHKSEERNTLNFSPYLERLVENLFRIYRIENVDVNLIMDVEKNIFFDMDTAVPLGMIVNELVSNSLKYAFPDRDKGIIQIKLSSKRTGHKLNDNRENVPGTSTRYTLAISDSGVGIPQEINFENPDTLGLQLVNVLVDQLDGEIELIKNRGTTFKIGFSVEPR</sequence>
<dbReference type="HOGENOM" id="CLU_000445_114_57_2"/>
<dbReference type="SMART" id="SM00387">
    <property type="entry name" value="HATPase_c"/>
    <property type="match status" value="1"/>
</dbReference>
<dbReference type="CDD" id="cd00130">
    <property type="entry name" value="PAS"/>
    <property type="match status" value="2"/>
</dbReference>
<accession>A0A0E3N7M5</accession>
<dbReference type="InterPro" id="IPR000014">
    <property type="entry name" value="PAS"/>
</dbReference>
<dbReference type="Pfam" id="PF08447">
    <property type="entry name" value="PAS_3"/>
    <property type="match status" value="2"/>
</dbReference>
<feature type="domain" description="PAC" evidence="3">
    <location>
        <begin position="42"/>
        <end position="94"/>
    </location>
</feature>
<dbReference type="PROSITE" id="PS50112">
    <property type="entry name" value="PAS"/>
    <property type="match status" value="1"/>
</dbReference>
<dbReference type="InterPro" id="IPR013655">
    <property type="entry name" value="PAS_fold_3"/>
</dbReference>
<dbReference type="Pfam" id="PF02518">
    <property type="entry name" value="HATPase_c"/>
    <property type="match status" value="1"/>
</dbReference>
<dbReference type="Gene3D" id="3.30.565.10">
    <property type="entry name" value="Histidine kinase-like ATPase, C-terminal domain"/>
    <property type="match status" value="1"/>
</dbReference>
<dbReference type="OrthoDB" id="8127at2157"/>
<dbReference type="InterPro" id="IPR035965">
    <property type="entry name" value="PAS-like_dom_sf"/>
</dbReference>
<dbReference type="PATRIC" id="fig|523844.20.peg.582"/>
<evidence type="ECO:0000313" key="5">
    <source>
        <dbReference type="Proteomes" id="UP000066529"/>
    </source>
</evidence>
<evidence type="ECO:0000259" key="1">
    <source>
        <dbReference type="PROSITE" id="PS50109"/>
    </source>
</evidence>
<dbReference type="STRING" id="523844.MSTHT_0449"/>
<evidence type="ECO:0000313" key="4">
    <source>
        <dbReference type="EMBL" id="AKB12207.1"/>
    </source>
</evidence>
<feature type="domain" description="PAC" evidence="3">
    <location>
        <begin position="172"/>
        <end position="224"/>
    </location>
</feature>
<dbReference type="PANTHER" id="PTHR43065">
    <property type="entry name" value="SENSOR HISTIDINE KINASE"/>
    <property type="match status" value="1"/>
</dbReference>
<name>A0A0E3N7M5_METTT</name>
<dbReference type="InterPro" id="IPR001610">
    <property type="entry name" value="PAC"/>
</dbReference>
<dbReference type="InterPro" id="IPR036890">
    <property type="entry name" value="HATPase_C_sf"/>
</dbReference>
<dbReference type="SUPFAM" id="SSF55785">
    <property type="entry name" value="PYP-like sensor domain (PAS domain)"/>
    <property type="match status" value="2"/>
</dbReference>
<proteinExistence type="predicted"/>
<dbReference type="SUPFAM" id="SSF55874">
    <property type="entry name" value="ATPase domain of HSP90 chaperone/DNA topoisomerase II/histidine kinase"/>
    <property type="match status" value="1"/>
</dbReference>
<keyword evidence="4" id="KW-0418">Kinase</keyword>
<dbReference type="SMART" id="SM00086">
    <property type="entry name" value="PAC"/>
    <property type="match status" value="2"/>
</dbReference>
<dbReference type="Gene3D" id="3.30.450.20">
    <property type="entry name" value="PAS domain"/>
    <property type="match status" value="2"/>
</dbReference>
<dbReference type="KEGG" id="mthr:MSTHT_0449"/>
<reference evidence="4 5" key="1">
    <citation type="submission" date="2014-07" db="EMBL/GenBank/DDBJ databases">
        <title>Methanogenic archaea and the global carbon cycle.</title>
        <authorList>
            <person name="Henriksen J.R."/>
            <person name="Luke J."/>
            <person name="Reinhart S."/>
            <person name="Benedict M.N."/>
            <person name="Youngblut N.D."/>
            <person name="Metcalf M.E."/>
            <person name="Whitaker R.J."/>
            <person name="Metcalf W.W."/>
        </authorList>
    </citation>
    <scope>NUCLEOTIDE SEQUENCE [LARGE SCALE GENOMIC DNA]</scope>
    <source>
        <strain evidence="5">ATCC 43570 / DSM 1825 / OCM 12 / VKM B-1830 / TM-1</strain>
    </source>
</reference>
<feature type="domain" description="Histidine kinase" evidence="1">
    <location>
        <begin position="232"/>
        <end position="448"/>
    </location>
</feature>
<dbReference type="Proteomes" id="UP000066529">
    <property type="component" value="Chromosome"/>
</dbReference>
<evidence type="ECO:0000259" key="3">
    <source>
        <dbReference type="PROSITE" id="PS50113"/>
    </source>
</evidence>
<dbReference type="PROSITE" id="PS50113">
    <property type="entry name" value="PAC"/>
    <property type="match status" value="2"/>
</dbReference>
<keyword evidence="4" id="KW-0808">Transferase</keyword>
<dbReference type="EMBL" id="CP009501">
    <property type="protein sequence ID" value="AKB12207.1"/>
    <property type="molecule type" value="Genomic_DNA"/>
</dbReference>
<dbReference type="NCBIfam" id="TIGR00229">
    <property type="entry name" value="sensory_box"/>
    <property type="match status" value="2"/>
</dbReference>
<dbReference type="AlphaFoldDB" id="A0A0E3N7M5"/>
<dbReference type="GO" id="GO:0016301">
    <property type="term" value="F:kinase activity"/>
    <property type="evidence" value="ECO:0007669"/>
    <property type="project" value="UniProtKB-KW"/>
</dbReference>
<gene>
    <name evidence="4" type="ORF">MSTHT_0449</name>
</gene>
<organism evidence="4 5">
    <name type="scientific">Methanosarcina thermophila (strain ATCC 43570 / DSM 1825 / OCM 12 / VKM B-1830 / TM-1)</name>
    <dbReference type="NCBI Taxonomy" id="523844"/>
    <lineage>
        <taxon>Archaea</taxon>
        <taxon>Methanobacteriati</taxon>
        <taxon>Methanobacteriota</taxon>
        <taxon>Stenosarchaea group</taxon>
        <taxon>Methanomicrobia</taxon>
        <taxon>Methanosarcinales</taxon>
        <taxon>Methanosarcinaceae</taxon>
        <taxon>Methanosarcina</taxon>
    </lineage>
</organism>
<dbReference type="InterPro" id="IPR000700">
    <property type="entry name" value="PAS-assoc_C"/>
</dbReference>
<dbReference type="SMART" id="SM00091">
    <property type="entry name" value="PAS"/>
    <property type="match status" value="1"/>
</dbReference>